<dbReference type="NCBIfam" id="TIGR04372">
    <property type="entry name" value="glycosyl_04372"/>
    <property type="match status" value="1"/>
</dbReference>
<gene>
    <name evidence="1" type="ORF">NUH88_03745</name>
</gene>
<dbReference type="RefSeq" id="WP_257770057.1">
    <property type="nucleotide sequence ID" value="NZ_CP102480.1"/>
</dbReference>
<dbReference type="EMBL" id="CP102480">
    <property type="protein sequence ID" value="UUX50819.1"/>
    <property type="molecule type" value="Genomic_DNA"/>
</dbReference>
<protein>
    <submittedName>
        <fullName evidence="1">TIGR04372 family glycosyltransferase</fullName>
    </submittedName>
</protein>
<dbReference type="AlphaFoldDB" id="A0A9J7AT08"/>
<accession>A0A9J7AT08</accession>
<dbReference type="InterPro" id="IPR030808">
    <property type="entry name" value="Glycosyl_04372"/>
</dbReference>
<proteinExistence type="predicted"/>
<dbReference type="KEGG" id="naci:NUH88_03745"/>
<name>A0A9J7AT08_9PROT</name>
<evidence type="ECO:0000313" key="2">
    <source>
        <dbReference type="Proteomes" id="UP001060336"/>
    </source>
</evidence>
<reference evidence="1" key="1">
    <citation type="submission" date="2022-08" db="EMBL/GenBank/DDBJ databases">
        <title>Nisaea acidiphila sp. nov., isolated from a marine algal debris and emended description of the genus Nisaea Urios et al. 2008.</title>
        <authorList>
            <person name="Kwon K."/>
        </authorList>
    </citation>
    <scope>NUCLEOTIDE SEQUENCE</scope>
    <source>
        <strain evidence="1">MEBiC11861</strain>
    </source>
</reference>
<evidence type="ECO:0000313" key="1">
    <source>
        <dbReference type="EMBL" id="UUX50819.1"/>
    </source>
</evidence>
<dbReference type="Proteomes" id="UP001060336">
    <property type="component" value="Chromosome"/>
</dbReference>
<organism evidence="1 2">
    <name type="scientific">Nisaea acidiphila</name>
    <dbReference type="NCBI Taxonomy" id="1862145"/>
    <lineage>
        <taxon>Bacteria</taxon>
        <taxon>Pseudomonadati</taxon>
        <taxon>Pseudomonadota</taxon>
        <taxon>Alphaproteobacteria</taxon>
        <taxon>Rhodospirillales</taxon>
        <taxon>Thalassobaculaceae</taxon>
        <taxon>Nisaea</taxon>
    </lineage>
</organism>
<keyword evidence="2" id="KW-1185">Reference proteome</keyword>
<sequence length="420" mass="46572">MSAGDTRNRIDEAKLRDLFNPERVTRLIKIVGPHLAGSRNPVLHIMPLAWRIGHIAMEPHAIWELYGGEKDRMVLLFPLSSVAPHSRGVRAVIEPHFKIVETDEPGIMIMGHVDAGILSQGGFTWYQRGPAGVLDDYIKLLSHTGRQPRHMALPPSVRNEVDTFLARLGVGDTDKVVVLNVRDRNYMADQEVHFYRTADIASYETALLHLLDRGYWVLRLGVDGTVPASIKAPRYVEVWKEPDYSDLLDPGLIARAHFGITCSSGPEAVFRILGTPQLMVNGVLQCSMWMNPRDRLLFKSYRTNEGVPASLPAMLEKGVAIRSDSASVGQCGFTAQDNTPAEILAAVRDMEEALGSQPAEADDLDRRFLEIGCAYQSFLTEIGHPRDPASLSARPTQFGYALPWTRLSAANQSANPNFLE</sequence>